<dbReference type="InterPro" id="IPR029753">
    <property type="entry name" value="D-isomer_DH_CS"/>
</dbReference>
<keyword evidence="3 5" id="KW-0520">NAD</keyword>
<feature type="active site" evidence="5">
    <location>
        <position position="237"/>
    </location>
</feature>
<dbReference type="Proteomes" id="UP000242301">
    <property type="component" value="Unassembled WGS sequence"/>
</dbReference>
<keyword evidence="2 5" id="KW-0560">Oxidoreductase</keyword>
<evidence type="ECO:0000256" key="1">
    <source>
        <dbReference type="ARBA" id="ARBA00022490"/>
    </source>
</evidence>
<dbReference type="SUPFAM" id="SSF51735">
    <property type="entry name" value="NAD(P)-binding Rossmann-fold domains"/>
    <property type="match status" value="1"/>
</dbReference>
<name>A0A0M6WAG2_9GAMM</name>
<dbReference type="GO" id="GO:0036001">
    <property type="term" value="P:'de novo' pyridoxal 5'-phosphate biosynthetic process"/>
    <property type="evidence" value="ECO:0007669"/>
    <property type="project" value="TreeGrafter"/>
</dbReference>
<dbReference type="PROSITE" id="PS00065">
    <property type="entry name" value="D_2_HYDROXYACID_DH_1"/>
    <property type="match status" value="1"/>
</dbReference>
<dbReference type="Gene3D" id="3.30.1370.170">
    <property type="match status" value="1"/>
</dbReference>
<feature type="domain" description="D-isomer specific 2-hydroxyacid dehydrogenase NAD-binding" evidence="7">
    <location>
        <begin position="111"/>
        <end position="256"/>
    </location>
</feature>
<feature type="active site" evidence="5">
    <location>
        <position position="208"/>
    </location>
</feature>
<evidence type="ECO:0000256" key="3">
    <source>
        <dbReference type="ARBA" id="ARBA00023027"/>
    </source>
</evidence>
<dbReference type="Pfam" id="PF00389">
    <property type="entry name" value="2-Hacid_dh"/>
    <property type="match status" value="1"/>
</dbReference>
<evidence type="ECO:0000313" key="10">
    <source>
        <dbReference type="Proteomes" id="UP000242301"/>
    </source>
</evidence>
<comment type="catalytic activity">
    <reaction evidence="5">
        <text>4-phospho-D-erythronate + NAD(+) = (R)-3-hydroxy-2-oxo-4-phosphooxybutanoate + NADH + H(+)</text>
        <dbReference type="Rhea" id="RHEA:18829"/>
        <dbReference type="ChEBI" id="CHEBI:15378"/>
        <dbReference type="ChEBI" id="CHEBI:57540"/>
        <dbReference type="ChEBI" id="CHEBI:57945"/>
        <dbReference type="ChEBI" id="CHEBI:58538"/>
        <dbReference type="ChEBI" id="CHEBI:58766"/>
        <dbReference type="EC" id="1.1.1.290"/>
    </reaction>
</comment>
<evidence type="ECO:0000259" key="8">
    <source>
        <dbReference type="Pfam" id="PF11890"/>
    </source>
</evidence>
<dbReference type="PROSITE" id="PS00671">
    <property type="entry name" value="D_2_HYDROXYACID_DH_3"/>
    <property type="match status" value="1"/>
</dbReference>
<dbReference type="STRING" id="1715285.SOFFGTOCOR_0493"/>
<feature type="binding site" evidence="5">
    <location>
        <position position="66"/>
    </location>
    <ligand>
        <name>substrate</name>
    </ligand>
</feature>
<keyword evidence="1 5" id="KW-0963">Cytoplasm</keyword>
<dbReference type="AlphaFoldDB" id="A0A0M6WAG2"/>
<dbReference type="InterPro" id="IPR029752">
    <property type="entry name" value="D-isomer_DH_CS1"/>
</dbReference>
<dbReference type="InterPro" id="IPR020921">
    <property type="entry name" value="Erythronate-4-P_DHase"/>
</dbReference>
<dbReference type="Gene3D" id="3.40.50.720">
    <property type="entry name" value="NAD(P)-binding Rossmann-like Domain"/>
    <property type="match status" value="2"/>
</dbReference>
<dbReference type="HAMAP" id="MF_01825">
    <property type="entry name" value="PdxB"/>
    <property type="match status" value="1"/>
</dbReference>
<organism evidence="9 10">
    <name type="scientific">Candidatus Providencia siddallii</name>
    <dbReference type="NCBI Taxonomy" id="1715285"/>
    <lineage>
        <taxon>Bacteria</taxon>
        <taxon>Pseudomonadati</taxon>
        <taxon>Pseudomonadota</taxon>
        <taxon>Gammaproteobacteria</taxon>
        <taxon>Enterobacterales</taxon>
        <taxon>Morganellaceae</taxon>
        <taxon>Providencia</taxon>
    </lineage>
</organism>
<dbReference type="FunFam" id="3.40.50.720:FF:000093">
    <property type="entry name" value="Erythronate-4-phosphate dehydrogenase"/>
    <property type="match status" value="1"/>
</dbReference>
<dbReference type="PANTHER" id="PTHR42938:SF9">
    <property type="entry name" value="FORMATE DEHYDROGENASE 1"/>
    <property type="match status" value="1"/>
</dbReference>
<dbReference type="GO" id="GO:0046983">
    <property type="term" value="F:protein dimerization activity"/>
    <property type="evidence" value="ECO:0007669"/>
    <property type="project" value="InterPro"/>
</dbReference>
<dbReference type="GO" id="GO:0008615">
    <property type="term" value="P:pyridoxine biosynthetic process"/>
    <property type="evidence" value="ECO:0007669"/>
    <property type="project" value="UniProtKB-UniRule"/>
</dbReference>
<dbReference type="PANTHER" id="PTHR42938">
    <property type="entry name" value="FORMATE DEHYDROGENASE 1"/>
    <property type="match status" value="1"/>
</dbReference>
<evidence type="ECO:0000259" key="7">
    <source>
        <dbReference type="Pfam" id="PF02826"/>
    </source>
</evidence>
<feature type="binding site" evidence="5">
    <location>
        <position position="146"/>
    </location>
    <ligand>
        <name>NAD(+)</name>
        <dbReference type="ChEBI" id="CHEBI:57540"/>
    </ligand>
</feature>
<keyword evidence="10" id="KW-1185">Reference proteome</keyword>
<dbReference type="EC" id="1.1.1.290" evidence="5"/>
<comment type="caution">
    <text evidence="5">Lacks conserved residue(s) required for the propagation of feature annotation.</text>
</comment>
<feature type="active site" description="Proton donor" evidence="5">
    <location>
        <position position="254"/>
    </location>
</feature>
<dbReference type="GO" id="GO:0033711">
    <property type="term" value="F:4-phosphoerythronate dehydrogenase activity"/>
    <property type="evidence" value="ECO:0007669"/>
    <property type="project" value="UniProtKB-EC"/>
</dbReference>
<accession>A0A0M6WAG2</accession>
<dbReference type="GO" id="GO:0005829">
    <property type="term" value="C:cytosol"/>
    <property type="evidence" value="ECO:0007669"/>
    <property type="project" value="TreeGrafter"/>
</dbReference>
<evidence type="ECO:0000256" key="4">
    <source>
        <dbReference type="ARBA" id="ARBA00023096"/>
    </source>
</evidence>
<gene>
    <name evidence="5 9" type="primary">pdxB</name>
    <name evidence="9" type="ORF">SOFFGTOCOR_0493</name>
</gene>
<comment type="subcellular location">
    <subcellularLocation>
        <location evidence="5">Cytoplasm</location>
    </subcellularLocation>
</comment>
<comment type="function">
    <text evidence="5">Catalyzes the oxidation of erythronate-4-phosphate to 3-hydroxy-2-oxo-4-phosphonooxybutanoate.</text>
</comment>
<dbReference type="CDD" id="cd12158">
    <property type="entry name" value="ErythrP_dh"/>
    <property type="match status" value="1"/>
</dbReference>
<feature type="binding site" evidence="5">
    <location>
        <position position="258"/>
    </location>
    <ligand>
        <name>substrate</name>
    </ligand>
</feature>
<evidence type="ECO:0000259" key="6">
    <source>
        <dbReference type="Pfam" id="PF00389"/>
    </source>
</evidence>
<dbReference type="SUPFAM" id="SSF52283">
    <property type="entry name" value="Formate/glycerate dehydrogenase catalytic domain-like"/>
    <property type="match status" value="1"/>
</dbReference>
<dbReference type="Pfam" id="PF02826">
    <property type="entry name" value="2-Hacid_dh_C"/>
    <property type="match status" value="1"/>
</dbReference>
<feature type="binding site" evidence="5">
    <location>
        <position position="175"/>
    </location>
    <ligand>
        <name>NAD(+)</name>
        <dbReference type="ChEBI" id="CHEBI:57540"/>
    </ligand>
</feature>
<comment type="subunit">
    <text evidence="5">Homodimer.</text>
</comment>
<evidence type="ECO:0000256" key="5">
    <source>
        <dbReference type="HAMAP-Rule" id="MF_01825"/>
    </source>
</evidence>
<feature type="domain" description="Erythronate-4-phosphate dehydrogenase dimerisation" evidence="8">
    <location>
        <begin position="290"/>
        <end position="370"/>
    </location>
</feature>
<dbReference type="InterPro" id="IPR036291">
    <property type="entry name" value="NAD(P)-bd_dom_sf"/>
</dbReference>
<reference evidence="10" key="1">
    <citation type="submission" date="2015-05" db="EMBL/GenBank/DDBJ databases">
        <authorList>
            <person name="Manzano-Marin A."/>
        </authorList>
    </citation>
    <scope>NUCLEOTIDE SEQUENCE [LARGE SCALE GENOMIC DNA]</scope>
    <source>
        <strain evidence="10">officinalis</strain>
    </source>
</reference>
<protein>
    <recommendedName>
        <fullName evidence="5">Erythronate-4-phosphate dehydrogenase</fullName>
        <ecNumber evidence="5">1.1.1.290</ecNumber>
    </recommendedName>
</protein>
<dbReference type="GO" id="GO:0051287">
    <property type="term" value="F:NAD binding"/>
    <property type="evidence" value="ECO:0007669"/>
    <property type="project" value="InterPro"/>
</dbReference>
<dbReference type="EMBL" id="CVRF01000003">
    <property type="protein sequence ID" value="CRK85901.1"/>
    <property type="molecule type" value="Genomic_DNA"/>
</dbReference>
<evidence type="ECO:0000256" key="2">
    <source>
        <dbReference type="ARBA" id="ARBA00023002"/>
    </source>
</evidence>
<proteinExistence type="inferred from homology"/>
<feature type="binding site" evidence="5">
    <location>
        <position position="45"/>
    </location>
    <ligand>
        <name>substrate</name>
    </ligand>
</feature>
<sequence>MKILVDENIPCVQKLFSKFGEIKTITGRGLQRQEIFDADALMVRSTTKVDASLLKDTKVKFVGTTTSGFDHIDKLWLDTMDIGFSYAPGCNSIAVAEYVFSSLLFVAEHNHFNLSDRTVGIVGVGNIGKCLLKKLNAFGVKTILCDPPRVLNGDIENSVSLNNLLDQADVLTFHTPLTISGEYKTYHLMNQNRLSNLRDGTILINTSRGELIDNNALLNLLRNGKKIIVVLDVWEFEPNININLLNLVDIGTPHIAGYTYEGKVRGIIQIYKAYCQFFNMSVHDVSLSSLLPVSDIGFIQFNGKLTQSQLKQLVHLIYDVHRDDTDLRLFGITKIGFDKLRKNYKGRREWSSLKVVCDIYETVILLKKLGFTAFLNKVK</sequence>
<dbReference type="InterPro" id="IPR024531">
    <property type="entry name" value="Erythronate-4-P_DHase_dimer"/>
</dbReference>
<dbReference type="InterPro" id="IPR038251">
    <property type="entry name" value="PdxB_dimer_sf"/>
</dbReference>
<evidence type="ECO:0000313" key="9">
    <source>
        <dbReference type="EMBL" id="CRK85901.1"/>
    </source>
</evidence>
<comment type="pathway">
    <text evidence="5">Cofactor biosynthesis; pyridoxine 5'-phosphate biosynthesis; pyridoxine 5'-phosphate from D-erythrose 4-phosphate: step 2/5.</text>
</comment>
<comment type="similarity">
    <text evidence="5">Belongs to the D-isomer specific 2-hydroxyacid dehydrogenase family. PdxB subfamily.</text>
</comment>
<feature type="domain" description="D-isomer specific 2-hydroxyacid dehydrogenase catalytic" evidence="6">
    <location>
        <begin position="7"/>
        <end position="279"/>
    </location>
</feature>
<feature type="binding site" evidence="5">
    <location>
        <position position="257"/>
    </location>
    <ligand>
        <name>NAD(+)</name>
        <dbReference type="ChEBI" id="CHEBI:57540"/>
    </ligand>
</feature>
<dbReference type="UniPathway" id="UPA00244">
    <property type="reaction ID" value="UER00310"/>
</dbReference>
<feature type="binding site" evidence="5">
    <location>
        <position position="232"/>
    </location>
    <ligand>
        <name>NAD(+)</name>
        <dbReference type="ChEBI" id="CHEBI:57540"/>
    </ligand>
</feature>
<dbReference type="InterPro" id="IPR006140">
    <property type="entry name" value="D-isomer_DH_NAD-bd"/>
</dbReference>
<dbReference type="InterPro" id="IPR006139">
    <property type="entry name" value="D-isomer_2_OHA_DH_cat_dom"/>
</dbReference>
<dbReference type="Pfam" id="PF11890">
    <property type="entry name" value="DUF3410"/>
    <property type="match status" value="1"/>
</dbReference>
<keyword evidence="4 5" id="KW-0664">Pyridoxine biosynthesis</keyword>